<dbReference type="InterPro" id="IPR036250">
    <property type="entry name" value="AcylCo_DH-like_C"/>
</dbReference>
<dbReference type="PIRSF" id="PIRSF016578">
    <property type="entry name" value="HsaA"/>
    <property type="match status" value="1"/>
</dbReference>
<dbReference type="SUPFAM" id="SSF47203">
    <property type="entry name" value="Acyl-CoA dehydrogenase C-terminal domain-like"/>
    <property type="match status" value="1"/>
</dbReference>
<dbReference type="Pfam" id="PF00441">
    <property type="entry name" value="Acyl-CoA_dh_1"/>
    <property type="match status" value="1"/>
</dbReference>
<evidence type="ECO:0000256" key="3">
    <source>
        <dbReference type="ARBA" id="ARBA00022630"/>
    </source>
</evidence>
<dbReference type="CDD" id="cd00567">
    <property type="entry name" value="ACAD"/>
    <property type="match status" value="1"/>
</dbReference>
<dbReference type="SUPFAM" id="SSF56645">
    <property type="entry name" value="Acyl-CoA dehydrogenase NM domain-like"/>
    <property type="match status" value="1"/>
</dbReference>
<dbReference type="GO" id="GO:0003995">
    <property type="term" value="F:acyl-CoA dehydrogenase activity"/>
    <property type="evidence" value="ECO:0007669"/>
    <property type="project" value="TreeGrafter"/>
</dbReference>
<sequence>MTTQKRNDPFIRNEKEAHLVKTAAELAERFAARAPLHDREGSFPFENIQDLKDSGYVKLTVPREYGGEEISLYEMLLMQEQLGRGDGSTALSIGWHMGLMLHYRTTRSWPEELFRSFCREVVEKGTLLNHFSTERSSGSPSRGGTPQTTAVKTEGGWLLSGRKTFSTLSPVLDTFLVSASIVERNEIGSFLVRSSDRIHIDETWDTLGMRSTGSHDVVLDQAFVPDEALISSYPVGQKPQAPSDASAWLLHIPACYLGIAHAARDFAVSFAKSYHPASLPTPIADLPTVQQQIGLLESELLVARHLMYAIADRWDKDPSGRLQLIPELGLVKYVATNHAISIVDKAMRVVGGASLSRSLPLERMYRDVRAGLHNPPMDENVIRNLAMRALAEMD</sequence>
<dbReference type="InterPro" id="IPR037069">
    <property type="entry name" value="AcylCoA_DH/ox_N_sf"/>
</dbReference>
<proteinExistence type="inferred from homology"/>
<comment type="cofactor">
    <cofactor evidence="1 6">
        <name>FAD</name>
        <dbReference type="ChEBI" id="CHEBI:57692"/>
    </cofactor>
</comment>
<evidence type="ECO:0000259" key="10">
    <source>
        <dbReference type="Pfam" id="PF02771"/>
    </source>
</evidence>
<dbReference type="InterPro" id="IPR013786">
    <property type="entry name" value="AcylCoA_DH/ox_N"/>
</dbReference>
<dbReference type="EMBL" id="FORT01000023">
    <property type="protein sequence ID" value="SFK89452.1"/>
    <property type="molecule type" value="Genomic_DNA"/>
</dbReference>
<keyword evidence="4 6" id="KW-0274">FAD</keyword>
<keyword evidence="5 6" id="KW-0560">Oxidoreductase</keyword>
<dbReference type="Gene3D" id="2.40.110.10">
    <property type="entry name" value="Butyryl-CoA Dehydrogenase, subunit A, domain 2"/>
    <property type="match status" value="1"/>
</dbReference>
<dbReference type="PANTHER" id="PTHR43884:SF25">
    <property type="entry name" value="ACYL-COA DEHYDROGENASE YDBM-RELATED"/>
    <property type="match status" value="1"/>
</dbReference>
<comment type="similarity">
    <text evidence="2 6">Belongs to the acyl-CoA dehydrogenase family.</text>
</comment>
<reference evidence="12" key="1">
    <citation type="submission" date="2016-10" db="EMBL/GenBank/DDBJ databases">
        <authorList>
            <person name="Varghese N."/>
            <person name="Submissions S."/>
        </authorList>
    </citation>
    <scope>NUCLEOTIDE SEQUENCE [LARGE SCALE GENOMIC DNA]</scope>
    <source>
        <strain evidence="12">OK042</strain>
    </source>
</reference>
<feature type="domain" description="Acyl-CoA dehydrogenase/oxidase N-terminal" evidence="10">
    <location>
        <begin position="14"/>
        <end position="101"/>
    </location>
</feature>
<feature type="domain" description="Acyl-CoA oxidase/dehydrogenase middle" evidence="9">
    <location>
        <begin position="132"/>
        <end position="221"/>
    </location>
</feature>
<accession>A0A1I4D7F9</accession>
<feature type="domain" description="Acyl-CoA dehydrogenase/oxidase C-terminal" evidence="8">
    <location>
        <begin position="253"/>
        <end position="370"/>
    </location>
</feature>
<dbReference type="GO" id="GO:0050660">
    <property type="term" value="F:flavin adenine dinucleotide binding"/>
    <property type="evidence" value="ECO:0007669"/>
    <property type="project" value="InterPro"/>
</dbReference>
<feature type="compositionally biased region" description="Low complexity" evidence="7">
    <location>
        <begin position="134"/>
        <end position="146"/>
    </location>
</feature>
<dbReference type="Gene3D" id="1.10.540.10">
    <property type="entry name" value="Acyl-CoA dehydrogenase/oxidase, N-terminal domain"/>
    <property type="match status" value="1"/>
</dbReference>
<dbReference type="InterPro" id="IPR006091">
    <property type="entry name" value="Acyl-CoA_Oxase/DH_mid-dom"/>
</dbReference>
<keyword evidence="3 6" id="KW-0285">Flavoprotein</keyword>
<organism evidence="11 12">
    <name type="scientific">Brevibacillus centrosporus</name>
    <dbReference type="NCBI Taxonomy" id="54910"/>
    <lineage>
        <taxon>Bacteria</taxon>
        <taxon>Bacillati</taxon>
        <taxon>Bacillota</taxon>
        <taxon>Bacilli</taxon>
        <taxon>Bacillales</taxon>
        <taxon>Paenibacillaceae</taxon>
        <taxon>Brevibacillus</taxon>
    </lineage>
</organism>
<dbReference type="RefSeq" id="WP_092276285.1">
    <property type="nucleotide sequence ID" value="NZ_BJOE01000002.1"/>
</dbReference>
<dbReference type="Gene3D" id="1.20.140.10">
    <property type="entry name" value="Butyryl-CoA Dehydrogenase, subunit A, domain 3"/>
    <property type="match status" value="1"/>
</dbReference>
<evidence type="ECO:0000256" key="4">
    <source>
        <dbReference type="ARBA" id="ARBA00022827"/>
    </source>
</evidence>
<keyword evidence="12" id="KW-1185">Reference proteome</keyword>
<gene>
    <name evidence="11" type="ORF">SAMN05518846_12311</name>
</gene>
<evidence type="ECO:0000256" key="2">
    <source>
        <dbReference type="ARBA" id="ARBA00009347"/>
    </source>
</evidence>
<dbReference type="Proteomes" id="UP000198915">
    <property type="component" value="Unassembled WGS sequence"/>
</dbReference>
<dbReference type="AlphaFoldDB" id="A0A1I4D7F9"/>
<evidence type="ECO:0000259" key="9">
    <source>
        <dbReference type="Pfam" id="PF02770"/>
    </source>
</evidence>
<name>A0A1I4D7F9_9BACL</name>
<protein>
    <submittedName>
        <fullName evidence="11">Acyl-CoA dehydrogenase</fullName>
    </submittedName>
</protein>
<dbReference type="InterPro" id="IPR009100">
    <property type="entry name" value="AcylCoA_DH/oxidase_NM_dom_sf"/>
</dbReference>
<dbReference type="Pfam" id="PF02771">
    <property type="entry name" value="Acyl-CoA_dh_N"/>
    <property type="match status" value="1"/>
</dbReference>
<dbReference type="STRING" id="1884381.SAMN05518846_12311"/>
<evidence type="ECO:0000256" key="1">
    <source>
        <dbReference type="ARBA" id="ARBA00001974"/>
    </source>
</evidence>
<evidence type="ECO:0000313" key="12">
    <source>
        <dbReference type="Proteomes" id="UP000198915"/>
    </source>
</evidence>
<dbReference type="InterPro" id="IPR009075">
    <property type="entry name" value="AcylCo_DH/oxidase_C"/>
</dbReference>
<dbReference type="InterPro" id="IPR046373">
    <property type="entry name" value="Acyl-CoA_Oxase/DH_mid-dom_sf"/>
</dbReference>
<dbReference type="Pfam" id="PF02770">
    <property type="entry name" value="Acyl-CoA_dh_M"/>
    <property type="match status" value="1"/>
</dbReference>
<evidence type="ECO:0000256" key="6">
    <source>
        <dbReference type="RuleBase" id="RU362125"/>
    </source>
</evidence>
<dbReference type="PANTHER" id="PTHR43884">
    <property type="entry name" value="ACYL-COA DEHYDROGENASE"/>
    <property type="match status" value="1"/>
</dbReference>
<feature type="region of interest" description="Disordered" evidence="7">
    <location>
        <begin position="131"/>
        <end position="153"/>
    </location>
</feature>
<evidence type="ECO:0000256" key="5">
    <source>
        <dbReference type="ARBA" id="ARBA00023002"/>
    </source>
</evidence>
<evidence type="ECO:0000256" key="7">
    <source>
        <dbReference type="SAM" id="MobiDB-lite"/>
    </source>
</evidence>
<evidence type="ECO:0000313" key="11">
    <source>
        <dbReference type="EMBL" id="SFK89452.1"/>
    </source>
</evidence>
<evidence type="ECO:0000259" key="8">
    <source>
        <dbReference type="Pfam" id="PF00441"/>
    </source>
</evidence>